<dbReference type="PANTHER" id="PTHR23248:SF9">
    <property type="entry name" value="PHOSPHOLIPID SCRAMBLASE"/>
    <property type="match status" value="1"/>
</dbReference>
<dbReference type="RefSeq" id="XP_005788212.1">
    <property type="nucleotide sequence ID" value="XM_005788155.1"/>
</dbReference>
<evidence type="ECO:0000256" key="2">
    <source>
        <dbReference type="RuleBase" id="RU363116"/>
    </source>
</evidence>
<dbReference type="GO" id="GO:0005886">
    <property type="term" value="C:plasma membrane"/>
    <property type="evidence" value="ECO:0007669"/>
    <property type="project" value="TreeGrafter"/>
</dbReference>
<dbReference type="Proteomes" id="UP000013827">
    <property type="component" value="Unassembled WGS sequence"/>
</dbReference>
<dbReference type="PaxDb" id="2903-EOD35783"/>
<dbReference type="HOGENOM" id="CLU_095159_0_0_1"/>
<evidence type="ECO:0000313" key="4">
    <source>
        <dbReference type="Proteomes" id="UP000013827"/>
    </source>
</evidence>
<dbReference type="PANTHER" id="PTHR23248">
    <property type="entry name" value="PHOSPHOLIPID SCRAMBLASE-RELATED"/>
    <property type="match status" value="1"/>
</dbReference>
<dbReference type="GeneID" id="17281053"/>
<dbReference type="OMA" id="HIEMAPE"/>
<dbReference type="AlphaFoldDB" id="A0A0D3KSE3"/>
<name>A0A0D3KSE3_EMIH1</name>
<evidence type="ECO:0000256" key="1">
    <source>
        <dbReference type="ARBA" id="ARBA00005350"/>
    </source>
</evidence>
<dbReference type="GO" id="GO:0017128">
    <property type="term" value="F:phospholipid scramblase activity"/>
    <property type="evidence" value="ECO:0007669"/>
    <property type="project" value="InterPro"/>
</dbReference>
<dbReference type="EnsemblProtists" id="EOD38678">
    <property type="protein sequence ID" value="EOD38678"/>
    <property type="gene ID" value="EMIHUDRAFT_251724"/>
</dbReference>
<reference evidence="4" key="1">
    <citation type="journal article" date="2013" name="Nature">
        <title>Pan genome of the phytoplankton Emiliania underpins its global distribution.</title>
        <authorList>
            <person name="Read B.A."/>
            <person name="Kegel J."/>
            <person name="Klute M.J."/>
            <person name="Kuo A."/>
            <person name="Lefebvre S.C."/>
            <person name="Maumus F."/>
            <person name="Mayer C."/>
            <person name="Miller J."/>
            <person name="Monier A."/>
            <person name="Salamov A."/>
            <person name="Young J."/>
            <person name="Aguilar M."/>
            <person name="Claverie J.M."/>
            <person name="Frickenhaus S."/>
            <person name="Gonzalez K."/>
            <person name="Herman E.K."/>
            <person name="Lin Y.C."/>
            <person name="Napier J."/>
            <person name="Ogata H."/>
            <person name="Sarno A.F."/>
            <person name="Shmutz J."/>
            <person name="Schroeder D."/>
            <person name="de Vargas C."/>
            <person name="Verret F."/>
            <person name="von Dassow P."/>
            <person name="Valentin K."/>
            <person name="Van de Peer Y."/>
            <person name="Wheeler G."/>
            <person name="Dacks J.B."/>
            <person name="Delwiche C.F."/>
            <person name="Dyhrman S.T."/>
            <person name="Glockner G."/>
            <person name="John U."/>
            <person name="Richards T."/>
            <person name="Worden A.Z."/>
            <person name="Zhang X."/>
            <person name="Grigoriev I.V."/>
            <person name="Allen A.E."/>
            <person name="Bidle K."/>
            <person name="Borodovsky M."/>
            <person name="Bowler C."/>
            <person name="Brownlee C."/>
            <person name="Cock J.M."/>
            <person name="Elias M."/>
            <person name="Gladyshev V.N."/>
            <person name="Groth M."/>
            <person name="Guda C."/>
            <person name="Hadaegh A."/>
            <person name="Iglesias-Rodriguez M.D."/>
            <person name="Jenkins J."/>
            <person name="Jones B.M."/>
            <person name="Lawson T."/>
            <person name="Leese F."/>
            <person name="Lindquist E."/>
            <person name="Lobanov A."/>
            <person name="Lomsadze A."/>
            <person name="Malik S.B."/>
            <person name="Marsh M.E."/>
            <person name="Mackinder L."/>
            <person name="Mock T."/>
            <person name="Mueller-Roeber B."/>
            <person name="Pagarete A."/>
            <person name="Parker M."/>
            <person name="Probert I."/>
            <person name="Quesneville H."/>
            <person name="Raines C."/>
            <person name="Rensing S.A."/>
            <person name="Riano-Pachon D.M."/>
            <person name="Richier S."/>
            <person name="Rokitta S."/>
            <person name="Shiraiwa Y."/>
            <person name="Soanes D.M."/>
            <person name="van der Giezen M."/>
            <person name="Wahlund T.M."/>
            <person name="Williams B."/>
            <person name="Wilson W."/>
            <person name="Wolfe G."/>
            <person name="Wurch L.L."/>
        </authorList>
    </citation>
    <scope>NUCLEOTIDE SEQUENCE</scope>
</reference>
<dbReference type="eggNOG" id="KOG0621">
    <property type="taxonomic scope" value="Eukaryota"/>
</dbReference>
<dbReference type="KEGG" id="ehx:EMIHUDRAFT_227340"/>
<keyword evidence="4" id="KW-1185">Reference proteome</keyword>
<evidence type="ECO:0000313" key="3">
    <source>
        <dbReference type="EnsemblProtists" id="EOD38678"/>
    </source>
</evidence>
<reference evidence="3" key="2">
    <citation type="submission" date="2024-10" db="UniProtKB">
        <authorList>
            <consortium name="EnsemblProtists"/>
        </authorList>
    </citation>
    <scope>IDENTIFICATION</scope>
</reference>
<dbReference type="EnsemblProtists" id="EOD35783">
    <property type="protein sequence ID" value="EOD35783"/>
    <property type="gene ID" value="EMIHUDRAFT_227340"/>
</dbReference>
<sequence length="303" mass="32588">MADAYDKPVAVEAVPVEGVCAGGMETTDVPVAIGAPLTQTMERVLGPLDAVSVQQTPRGCVQECLGCTAQSEYLIYPGLKEDGGENAPQIAHMIEHSNCALRVFCSLCGSAMVRPFSMPITVPDKDGEELVKFSKDWSMPVCCIVRTQDFDAAFPCCCCLPALVTTTPDGTKVGETKYVCDECPFVPKFHVFDADGRQQYLIRPDTCMGGACINCSMGGRGSRFFYVPFIIRDPETQEPLPGGAGAKGSPAQITKVWSGLQKECCTTADNFFVIFPANVTTVTKANLLGSTILVDFTQFEDND</sequence>
<dbReference type="RefSeq" id="XP_005791107.1">
    <property type="nucleotide sequence ID" value="XM_005791050.1"/>
</dbReference>
<dbReference type="InterPro" id="IPR005552">
    <property type="entry name" value="Scramblase"/>
</dbReference>
<dbReference type="Pfam" id="PF03803">
    <property type="entry name" value="Scramblase"/>
    <property type="match status" value="1"/>
</dbReference>
<dbReference type="KEGG" id="ehx:EMIHUDRAFT_251724"/>
<dbReference type="GeneID" id="17283950"/>
<organism evidence="3 4">
    <name type="scientific">Emiliania huxleyi (strain CCMP1516)</name>
    <dbReference type="NCBI Taxonomy" id="280463"/>
    <lineage>
        <taxon>Eukaryota</taxon>
        <taxon>Haptista</taxon>
        <taxon>Haptophyta</taxon>
        <taxon>Prymnesiophyceae</taxon>
        <taxon>Isochrysidales</taxon>
        <taxon>Noelaerhabdaceae</taxon>
        <taxon>Emiliania</taxon>
    </lineage>
</organism>
<comment type="similarity">
    <text evidence="1 2">Belongs to the phospholipid scramblase family.</text>
</comment>
<protein>
    <recommendedName>
        <fullName evidence="2">Phospholipid scramblase</fullName>
    </recommendedName>
</protein>
<accession>A0A0D3KSE3</accession>
<dbReference type="STRING" id="2903.R1DJV3"/>
<proteinExistence type="inferred from homology"/>